<evidence type="ECO:0000259" key="10">
    <source>
        <dbReference type="PROSITE" id="PS50929"/>
    </source>
</evidence>
<keyword evidence="3 8" id="KW-0812">Transmembrane</keyword>
<dbReference type="InterPro" id="IPR003439">
    <property type="entry name" value="ABC_transporter-like_ATP-bd"/>
</dbReference>
<dbReference type="SUPFAM" id="SSF90123">
    <property type="entry name" value="ABC transporter transmembrane region"/>
    <property type="match status" value="1"/>
</dbReference>
<feature type="transmembrane region" description="Helical" evidence="8">
    <location>
        <begin position="48"/>
        <end position="68"/>
    </location>
</feature>
<dbReference type="AlphaFoldDB" id="A0A6I3KIE1"/>
<keyword evidence="5" id="KW-0067">ATP-binding</keyword>
<evidence type="ECO:0000313" key="11">
    <source>
        <dbReference type="EMBL" id="MTD94103.1"/>
    </source>
</evidence>
<reference evidence="11 12" key="1">
    <citation type="submission" date="2019-11" db="EMBL/GenBank/DDBJ databases">
        <title>Identification of a novel strain.</title>
        <authorList>
            <person name="Xu Q."/>
            <person name="Wang G."/>
        </authorList>
    </citation>
    <scope>NUCLEOTIDE SEQUENCE [LARGE SCALE GENOMIC DNA]</scope>
    <source>
        <strain evidence="12">xq</strain>
    </source>
</reference>
<evidence type="ECO:0000256" key="3">
    <source>
        <dbReference type="ARBA" id="ARBA00022692"/>
    </source>
</evidence>
<protein>
    <submittedName>
        <fullName evidence="11">Type I secretion system permease/ATPase</fullName>
    </submittedName>
</protein>
<dbReference type="Gene3D" id="1.20.1560.10">
    <property type="entry name" value="ABC transporter type 1, transmembrane domain"/>
    <property type="match status" value="1"/>
</dbReference>
<feature type="domain" description="ABC transmembrane type-1" evidence="10">
    <location>
        <begin position="15"/>
        <end position="290"/>
    </location>
</feature>
<dbReference type="Pfam" id="PF00005">
    <property type="entry name" value="ABC_tran"/>
    <property type="match status" value="1"/>
</dbReference>
<comment type="caution">
    <text evidence="11">The sequence shown here is derived from an EMBL/GenBank/DDBJ whole genome shotgun (WGS) entry which is preliminary data.</text>
</comment>
<feature type="transmembrane region" description="Helical" evidence="8">
    <location>
        <begin position="12"/>
        <end position="36"/>
    </location>
</feature>
<dbReference type="NCBIfam" id="TIGR01842">
    <property type="entry name" value="type_I_sec_PrtD"/>
    <property type="match status" value="1"/>
</dbReference>
<dbReference type="EMBL" id="WMBQ01000001">
    <property type="protein sequence ID" value="MTD94103.1"/>
    <property type="molecule type" value="Genomic_DNA"/>
</dbReference>
<evidence type="ECO:0000256" key="2">
    <source>
        <dbReference type="ARBA" id="ARBA00005417"/>
    </source>
</evidence>
<keyword evidence="7 8" id="KW-0472">Membrane</keyword>
<dbReference type="SUPFAM" id="SSF52540">
    <property type="entry name" value="P-loop containing nucleoside triphosphate hydrolases"/>
    <property type="match status" value="1"/>
</dbReference>
<evidence type="ECO:0000256" key="7">
    <source>
        <dbReference type="ARBA" id="ARBA00023136"/>
    </source>
</evidence>
<dbReference type="PANTHER" id="PTHR43394">
    <property type="entry name" value="ATP-DEPENDENT PERMEASE MDL1, MITOCHONDRIAL"/>
    <property type="match status" value="1"/>
</dbReference>
<gene>
    <name evidence="11" type="ORF">GIW81_07095</name>
</gene>
<accession>A0A6I3KIE1</accession>
<dbReference type="PROSITE" id="PS50929">
    <property type="entry name" value="ABC_TM1F"/>
    <property type="match status" value="1"/>
</dbReference>
<evidence type="ECO:0000256" key="6">
    <source>
        <dbReference type="ARBA" id="ARBA00022989"/>
    </source>
</evidence>
<dbReference type="InterPro" id="IPR036640">
    <property type="entry name" value="ABC1_TM_sf"/>
</dbReference>
<dbReference type="Pfam" id="PF00664">
    <property type="entry name" value="ABC_membrane"/>
    <property type="match status" value="1"/>
</dbReference>
<dbReference type="GO" id="GO:0030256">
    <property type="term" value="C:type I protein secretion system complex"/>
    <property type="evidence" value="ECO:0007669"/>
    <property type="project" value="InterPro"/>
</dbReference>
<feature type="domain" description="ABC transporter" evidence="9">
    <location>
        <begin position="321"/>
        <end position="557"/>
    </location>
</feature>
<dbReference type="InterPro" id="IPR003593">
    <property type="entry name" value="AAA+_ATPase"/>
</dbReference>
<dbReference type="GO" id="GO:0005886">
    <property type="term" value="C:plasma membrane"/>
    <property type="evidence" value="ECO:0007669"/>
    <property type="project" value="UniProtKB-SubCell"/>
</dbReference>
<dbReference type="PROSITE" id="PS50893">
    <property type="entry name" value="ABC_TRANSPORTER_2"/>
    <property type="match status" value="1"/>
</dbReference>
<keyword evidence="6 8" id="KW-1133">Transmembrane helix</keyword>
<dbReference type="Proteomes" id="UP000440694">
    <property type="component" value="Unassembled WGS sequence"/>
</dbReference>
<organism evidence="11 12">
    <name type="scientific">Hyphomicrobium album</name>
    <dbReference type="NCBI Taxonomy" id="2665159"/>
    <lineage>
        <taxon>Bacteria</taxon>
        <taxon>Pseudomonadati</taxon>
        <taxon>Pseudomonadota</taxon>
        <taxon>Alphaproteobacteria</taxon>
        <taxon>Hyphomicrobiales</taxon>
        <taxon>Hyphomicrobiaceae</taxon>
        <taxon>Hyphomicrobium</taxon>
    </lineage>
</organism>
<dbReference type="GO" id="GO:0005524">
    <property type="term" value="F:ATP binding"/>
    <property type="evidence" value="ECO:0007669"/>
    <property type="project" value="UniProtKB-KW"/>
</dbReference>
<evidence type="ECO:0000259" key="9">
    <source>
        <dbReference type="PROSITE" id="PS50893"/>
    </source>
</evidence>
<sequence>MPLQEWRALARRTFIVVAAFSVFVNLLMLTVPIYLFQLSDRVLTSRSIDTLLMLSMLAVAFLAVLSLLDICRRQVLGALANRLETILGGHLLASVISIPHVGSAPAETVRSLHLVRNFLSSPVMLLLFDAPLAPLYFAAVFLISPQLGVIALIAGAVLAVIALLNQRATSAPLGRAGQHAARADDRAEALARNSQVINAMGMLQESIQHWGNEHANALTVQGTALNRNFWITGVSKFLRLITQILVLGWGAFLALEGEITGGMMIAASIIASRALQPLEGMIEGWRSVVQAHAAYNRVVAAVEVFTREPPRLQLPRPKGRVVAERLLYIPPGVKEPTLNGVSIDLAPGTSLAIVGPSGSGKSTLAKLLVGCLPPTAGHVRLDGTELRNWDRRQFGTFTGYLPQEVELFPGTIRENVCRMRGDLPDEKVYEAAVVAGVHDMICQLPQGYETVLQEGGAPLSGGQKQRIALARALFGDPAVIVLDEPNSNLDAVGEQALSETMQRAKAKGVTVVVITQRPALLNSVDRVLVLRNGRPEAYGAPSKVLHRVVPPSSEARPTAAASQAAPA</sequence>
<name>A0A6I3KIE1_9HYPH</name>
<comment type="similarity">
    <text evidence="2">Belongs to the ABC transporter superfamily.</text>
</comment>
<comment type="subcellular location">
    <subcellularLocation>
        <location evidence="1">Cell membrane</location>
        <topology evidence="1">Multi-pass membrane protein</topology>
    </subcellularLocation>
</comment>
<proteinExistence type="inferred from homology"/>
<evidence type="ECO:0000256" key="5">
    <source>
        <dbReference type="ARBA" id="ARBA00022840"/>
    </source>
</evidence>
<evidence type="ECO:0000256" key="1">
    <source>
        <dbReference type="ARBA" id="ARBA00004651"/>
    </source>
</evidence>
<dbReference type="PANTHER" id="PTHR43394:SF1">
    <property type="entry name" value="ATP-BINDING CASSETTE SUB-FAMILY B MEMBER 10, MITOCHONDRIAL"/>
    <property type="match status" value="1"/>
</dbReference>
<dbReference type="InterPro" id="IPR011527">
    <property type="entry name" value="ABC1_TM_dom"/>
</dbReference>
<dbReference type="Gene3D" id="3.40.50.300">
    <property type="entry name" value="P-loop containing nucleotide triphosphate hydrolases"/>
    <property type="match status" value="1"/>
</dbReference>
<dbReference type="PROSITE" id="PS00211">
    <property type="entry name" value="ABC_TRANSPORTER_1"/>
    <property type="match status" value="1"/>
</dbReference>
<keyword evidence="12" id="KW-1185">Reference proteome</keyword>
<evidence type="ECO:0000256" key="8">
    <source>
        <dbReference type="SAM" id="Phobius"/>
    </source>
</evidence>
<keyword evidence="4" id="KW-0547">Nucleotide-binding</keyword>
<dbReference type="InterPro" id="IPR017871">
    <property type="entry name" value="ABC_transporter-like_CS"/>
</dbReference>
<feature type="transmembrane region" description="Helical" evidence="8">
    <location>
        <begin position="123"/>
        <end position="143"/>
    </location>
</feature>
<dbReference type="GO" id="GO:0015421">
    <property type="term" value="F:ABC-type oligopeptide transporter activity"/>
    <property type="evidence" value="ECO:0007669"/>
    <property type="project" value="TreeGrafter"/>
</dbReference>
<dbReference type="InterPro" id="IPR027417">
    <property type="entry name" value="P-loop_NTPase"/>
</dbReference>
<evidence type="ECO:0000256" key="4">
    <source>
        <dbReference type="ARBA" id="ARBA00022741"/>
    </source>
</evidence>
<dbReference type="GO" id="GO:0030253">
    <property type="term" value="P:protein secretion by the type I secretion system"/>
    <property type="evidence" value="ECO:0007669"/>
    <property type="project" value="InterPro"/>
</dbReference>
<evidence type="ECO:0000313" key="12">
    <source>
        <dbReference type="Proteomes" id="UP000440694"/>
    </source>
</evidence>
<dbReference type="InterPro" id="IPR039421">
    <property type="entry name" value="Type_1_exporter"/>
</dbReference>
<dbReference type="GO" id="GO:0016887">
    <property type="term" value="F:ATP hydrolysis activity"/>
    <property type="evidence" value="ECO:0007669"/>
    <property type="project" value="InterPro"/>
</dbReference>
<feature type="transmembrane region" description="Helical" evidence="8">
    <location>
        <begin position="149"/>
        <end position="165"/>
    </location>
</feature>
<dbReference type="InterPro" id="IPR010128">
    <property type="entry name" value="ATPase_T1SS_PrtD-like"/>
</dbReference>
<dbReference type="SMART" id="SM00382">
    <property type="entry name" value="AAA"/>
    <property type="match status" value="1"/>
</dbReference>